<dbReference type="Proteomes" id="UP000199021">
    <property type="component" value="Unassembled WGS sequence"/>
</dbReference>
<name>A0A1H9DYP6_9BACT</name>
<dbReference type="EMBL" id="FOFB01000006">
    <property type="protein sequence ID" value="SEQ18640.1"/>
    <property type="molecule type" value="Genomic_DNA"/>
</dbReference>
<sequence>MRPFAIYLFAAALLLTVGCNRPTSGVLSPESESAMELKTFAKKSVNRQEVFIKGKNGGWFRQTTQQKADGTLYLKDGAGKTFVRAEYEDGGYLMPEWFGARGDGETDDYPAFERAITAACETGASFVTQRKKYSLSRRIEFPSCFQEGMVWTGNGAELNNTVYVKSPGTTIRDVSVVKSPAEGFVWYRGQGGHFENLTAKGCQSAGFRLGGEKGSQVAWSTFVNLKAINNQDGLVLDGSFPKCWVNANTFTGIYSRLNSRYGVHLKGKANYNTWMGLHCEGNSRKNKDLPAMLIENSSENTFMGGQQVTHPGNPSPVVVDRGRLNNYFGGRYVADKAAGRIIQQSKSKIEGANLVPRKSKQKPKDK</sequence>
<dbReference type="OrthoDB" id="606446at2"/>
<dbReference type="AlphaFoldDB" id="A0A1H9DYP6"/>
<dbReference type="InterPro" id="IPR012334">
    <property type="entry name" value="Pectin_lyas_fold"/>
</dbReference>
<evidence type="ECO:0000313" key="2">
    <source>
        <dbReference type="Proteomes" id="UP000199021"/>
    </source>
</evidence>
<dbReference type="SUPFAM" id="SSF51126">
    <property type="entry name" value="Pectin lyase-like"/>
    <property type="match status" value="1"/>
</dbReference>
<evidence type="ECO:0000313" key="1">
    <source>
        <dbReference type="EMBL" id="SEQ18640.1"/>
    </source>
</evidence>
<accession>A0A1H9DYP6</accession>
<evidence type="ECO:0008006" key="3">
    <source>
        <dbReference type="Google" id="ProtNLM"/>
    </source>
</evidence>
<dbReference type="Gene3D" id="2.160.20.10">
    <property type="entry name" value="Single-stranded right-handed beta-helix, Pectin lyase-like"/>
    <property type="match status" value="1"/>
</dbReference>
<dbReference type="STRING" id="478744.SAMN05444359_106185"/>
<dbReference type="InParanoid" id="A0A1H9DYP6"/>
<organism evidence="1 2">
    <name type="scientific">Neolewinella agarilytica</name>
    <dbReference type="NCBI Taxonomy" id="478744"/>
    <lineage>
        <taxon>Bacteria</taxon>
        <taxon>Pseudomonadati</taxon>
        <taxon>Bacteroidota</taxon>
        <taxon>Saprospiria</taxon>
        <taxon>Saprospirales</taxon>
        <taxon>Lewinellaceae</taxon>
        <taxon>Neolewinella</taxon>
    </lineage>
</organism>
<proteinExistence type="predicted"/>
<dbReference type="RefSeq" id="WP_139211802.1">
    <property type="nucleotide sequence ID" value="NZ_FOFB01000006.1"/>
</dbReference>
<gene>
    <name evidence="1" type="ORF">SAMN05444359_106185</name>
</gene>
<dbReference type="PROSITE" id="PS51257">
    <property type="entry name" value="PROKAR_LIPOPROTEIN"/>
    <property type="match status" value="1"/>
</dbReference>
<protein>
    <recommendedName>
        <fullName evidence="3">Pectate lyase superfamily protein</fullName>
    </recommendedName>
</protein>
<reference evidence="2" key="1">
    <citation type="submission" date="2016-10" db="EMBL/GenBank/DDBJ databases">
        <authorList>
            <person name="Varghese N."/>
            <person name="Submissions S."/>
        </authorList>
    </citation>
    <scope>NUCLEOTIDE SEQUENCE [LARGE SCALE GENOMIC DNA]</scope>
    <source>
        <strain evidence="2">DSM 24740</strain>
    </source>
</reference>
<keyword evidence="2" id="KW-1185">Reference proteome</keyword>
<dbReference type="InterPro" id="IPR011050">
    <property type="entry name" value="Pectin_lyase_fold/virulence"/>
</dbReference>